<evidence type="ECO:0000256" key="2">
    <source>
        <dbReference type="SAM" id="SignalP"/>
    </source>
</evidence>
<organism evidence="4 5">
    <name type="scientific">Helianthus annuus</name>
    <name type="common">Common sunflower</name>
    <dbReference type="NCBI Taxonomy" id="4232"/>
    <lineage>
        <taxon>Eukaryota</taxon>
        <taxon>Viridiplantae</taxon>
        <taxon>Streptophyta</taxon>
        <taxon>Embryophyta</taxon>
        <taxon>Tracheophyta</taxon>
        <taxon>Spermatophyta</taxon>
        <taxon>Magnoliopsida</taxon>
        <taxon>eudicotyledons</taxon>
        <taxon>Gunneridae</taxon>
        <taxon>Pentapetalae</taxon>
        <taxon>asterids</taxon>
        <taxon>campanulids</taxon>
        <taxon>Asterales</taxon>
        <taxon>Asteraceae</taxon>
        <taxon>Asteroideae</taxon>
        <taxon>Heliantheae alliance</taxon>
        <taxon>Heliantheae</taxon>
        <taxon>Helianthus</taxon>
    </lineage>
</organism>
<evidence type="ECO:0000313" key="5">
    <source>
        <dbReference type="Proteomes" id="UP000215914"/>
    </source>
</evidence>
<accession>A0A251U943</accession>
<dbReference type="AlphaFoldDB" id="A0A251U943"/>
<dbReference type="InParanoid" id="A0A251U943"/>
<feature type="region of interest" description="Disordered" evidence="1">
    <location>
        <begin position="104"/>
        <end position="126"/>
    </location>
</feature>
<sequence length="148" mass="15817">MMMMMLLLMIRFILGPIWMRLVSACVHFRWWSVVLVGPGDGGEPTAVVEAADGSGGDDLSRVVSGHGAAGWFRSTSKGVQICSGQKWSTSALISVRVRVKPGQLQSKSVNAGQQKSTQSNQVDSVNSACRHEDSVAFLRQGTVGIGEP</sequence>
<keyword evidence="2" id="KW-0732">Signal</keyword>
<name>A0A251U943_HELAN</name>
<proteinExistence type="predicted"/>
<reference evidence="4" key="2">
    <citation type="submission" date="2017-02" db="EMBL/GenBank/DDBJ databases">
        <title>Sunflower complete genome.</title>
        <authorList>
            <person name="Langlade N."/>
            <person name="Munos S."/>
        </authorList>
    </citation>
    <scope>NUCLEOTIDE SEQUENCE [LARGE SCALE GENOMIC DNA]</scope>
    <source>
        <tissue evidence="4">Leaves</tissue>
    </source>
</reference>
<gene>
    <name evidence="4" type="ORF">HannXRQ_Chr08g0232601</name>
    <name evidence="3" type="ORF">HanXRQr2_Chr08g0349261</name>
</gene>
<reference evidence="3 5" key="1">
    <citation type="journal article" date="2017" name="Nature">
        <title>The sunflower genome provides insights into oil metabolism, flowering and Asterid evolution.</title>
        <authorList>
            <person name="Badouin H."/>
            <person name="Gouzy J."/>
            <person name="Grassa C.J."/>
            <person name="Murat F."/>
            <person name="Staton S.E."/>
            <person name="Cottret L."/>
            <person name="Lelandais-Briere C."/>
            <person name="Owens G.L."/>
            <person name="Carrere S."/>
            <person name="Mayjonade B."/>
            <person name="Legrand L."/>
            <person name="Gill N."/>
            <person name="Kane N.C."/>
            <person name="Bowers J.E."/>
            <person name="Hubner S."/>
            <person name="Bellec A."/>
            <person name="Berard A."/>
            <person name="Berges H."/>
            <person name="Blanchet N."/>
            <person name="Boniface M.C."/>
            <person name="Brunel D."/>
            <person name="Catrice O."/>
            <person name="Chaidir N."/>
            <person name="Claudel C."/>
            <person name="Donnadieu C."/>
            <person name="Faraut T."/>
            <person name="Fievet G."/>
            <person name="Helmstetter N."/>
            <person name="King M."/>
            <person name="Knapp S.J."/>
            <person name="Lai Z."/>
            <person name="Le Paslier M.C."/>
            <person name="Lippi Y."/>
            <person name="Lorenzon L."/>
            <person name="Mandel J.R."/>
            <person name="Marage G."/>
            <person name="Marchand G."/>
            <person name="Marquand E."/>
            <person name="Bret-Mestries E."/>
            <person name="Morien E."/>
            <person name="Nambeesan S."/>
            <person name="Nguyen T."/>
            <person name="Pegot-Espagnet P."/>
            <person name="Pouilly N."/>
            <person name="Raftis F."/>
            <person name="Sallet E."/>
            <person name="Schiex T."/>
            <person name="Thomas J."/>
            <person name="Vandecasteele C."/>
            <person name="Vares D."/>
            <person name="Vear F."/>
            <person name="Vautrin S."/>
            <person name="Crespi M."/>
            <person name="Mangin B."/>
            <person name="Burke J.M."/>
            <person name="Salse J."/>
            <person name="Munos S."/>
            <person name="Vincourt P."/>
            <person name="Rieseberg L.H."/>
            <person name="Langlade N.B."/>
        </authorList>
    </citation>
    <scope>NUCLEOTIDE SEQUENCE [LARGE SCALE GENOMIC DNA]</scope>
    <source>
        <strain evidence="5">cv. SF193</strain>
        <tissue evidence="3">Leaves</tissue>
    </source>
</reference>
<feature type="signal peptide" evidence="2">
    <location>
        <begin position="1"/>
        <end position="24"/>
    </location>
</feature>
<dbReference type="EMBL" id="CM007897">
    <property type="protein sequence ID" value="OTG19302.1"/>
    <property type="molecule type" value="Genomic_DNA"/>
</dbReference>
<evidence type="ECO:0000256" key="1">
    <source>
        <dbReference type="SAM" id="MobiDB-lite"/>
    </source>
</evidence>
<dbReference type="Proteomes" id="UP000215914">
    <property type="component" value="Chromosome 8"/>
</dbReference>
<evidence type="ECO:0008006" key="6">
    <source>
        <dbReference type="Google" id="ProtNLM"/>
    </source>
</evidence>
<dbReference type="EMBL" id="MNCJ02000323">
    <property type="protein sequence ID" value="KAF5796249.1"/>
    <property type="molecule type" value="Genomic_DNA"/>
</dbReference>
<protein>
    <recommendedName>
        <fullName evidence="6">Secreted protein</fullName>
    </recommendedName>
</protein>
<feature type="chain" id="PRO_5012422612" description="Secreted protein" evidence="2">
    <location>
        <begin position="25"/>
        <end position="148"/>
    </location>
</feature>
<dbReference type="Gramene" id="mRNA:HanXRQr2_Chr08g0349261">
    <property type="protein sequence ID" value="mRNA:HanXRQr2_Chr08g0349261"/>
    <property type="gene ID" value="HanXRQr2_Chr08g0349261"/>
</dbReference>
<keyword evidence="5" id="KW-1185">Reference proteome</keyword>
<reference evidence="3" key="3">
    <citation type="submission" date="2020-06" db="EMBL/GenBank/DDBJ databases">
        <title>Helianthus annuus Genome sequencing and assembly Release 2.</title>
        <authorList>
            <person name="Gouzy J."/>
            <person name="Langlade N."/>
            <person name="Munos S."/>
        </authorList>
    </citation>
    <scope>NUCLEOTIDE SEQUENCE</scope>
    <source>
        <tissue evidence="3">Leaves</tissue>
    </source>
</reference>
<evidence type="ECO:0000313" key="3">
    <source>
        <dbReference type="EMBL" id="KAF5796249.1"/>
    </source>
</evidence>
<evidence type="ECO:0000313" key="4">
    <source>
        <dbReference type="EMBL" id="OTG19302.1"/>
    </source>
</evidence>